<protein>
    <recommendedName>
        <fullName evidence="1">Vps16 C-terminal domain-containing protein</fullName>
    </recommendedName>
</protein>
<feature type="domain" description="Vps16 C-terminal" evidence="1">
    <location>
        <begin position="1"/>
        <end position="80"/>
    </location>
</feature>
<proteinExistence type="predicted"/>
<gene>
    <name evidence="2" type="ORF">RFI_19690</name>
</gene>
<reference evidence="2 3" key="1">
    <citation type="journal article" date="2013" name="Curr. Biol.">
        <title>The Genome of the Foraminiferan Reticulomyxa filosa.</title>
        <authorList>
            <person name="Glockner G."/>
            <person name="Hulsmann N."/>
            <person name="Schleicher M."/>
            <person name="Noegel A.A."/>
            <person name="Eichinger L."/>
            <person name="Gallinger C."/>
            <person name="Pawlowski J."/>
            <person name="Sierra R."/>
            <person name="Euteneuer U."/>
            <person name="Pillet L."/>
            <person name="Moustafa A."/>
            <person name="Platzer M."/>
            <person name="Groth M."/>
            <person name="Szafranski K."/>
            <person name="Schliwa M."/>
        </authorList>
    </citation>
    <scope>NUCLEOTIDE SEQUENCE [LARGE SCALE GENOMIC DNA]</scope>
</reference>
<dbReference type="Pfam" id="PF04840">
    <property type="entry name" value="Vps16_C"/>
    <property type="match status" value="1"/>
</dbReference>
<dbReference type="GO" id="GO:0006886">
    <property type="term" value="P:intracellular protein transport"/>
    <property type="evidence" value="ECO:0007669"/>
    <property type="project" value="InterPro"/>
</dbReference>
<comment type="caution">
    <text evidence="2">The sequence shown here is derived from an EMBL/GenBank/DDBJ whole genome shotgun (WGS) entry which is preliminary data.</text>
</comment>
<evidence type="ECO:0000259" key="1">
    <source>
        <dbReference type="Pfam" id="PF04840"/>
    </source>
</evidence>
<feature type="non-terminal residue" evidence="2">
    <location>
        <position position="186"/>
    </location>
</feature>
<evidence type="ECO:0000313" key="3">
    <source>
        <dbReference type="Proteomes" id="UP000023152"/>
    </source>
</evidence>
<feature type="non-terminal residue" evidence="2">
    <location>
        <position position="1"/>
    </location>
</feature>
<organism evidence="2 3">
    <name type="scientific">Reticulomyxa filosa</name>
    <dbReference type="NCBI Taxonomy" id="46433"/>
    <lineage>
        <taxon>Eukaryota</taxon>
        <taxon>Sar</taxon>
        <taxon>Rhizaria</taxon>
        <taxon>Retaria</taxon>
        <taxon>Foraminifera</taxon>
        <taxon>Monothalamids</taxon>
        <taxon>Reticulomyxidae</taxon>
        <taxon>Reticulomyxa</taxon>
    </lineage>
</organism>
<name>X6MX15_RETFI</name>
<dbReference type="GO" id="GO:0005737">
    <property type="term" value="C:cytoplasm"/>
    <property type="evidence" value="ECO:0007669"/>
    <property type="project" value="InterPro"/>
</dbReference>
<keyword evidence="3" id="KW-1185">Reference proteome</keyword>
<accession>X6MX15</accession>
<dbReference type="AlphaFoldDB" id="X6MX15"/>
<dbReference type="OrthoDB" id="1792at2759"/>
<dbReference type="Proteomes" id="UP000023152">
    <property type="component" value="Unassembled WGS sequence"/>
</dbReference>
<sequence>LIEFEPRARDQVEKLLEFFQDELALEKALMSLDSDLINEALLKLIIKYDPSSGNSSETQLRRQQEHKKLFDIIVSHSKRAKMLQESSGSIDTASGNAKGSSYHNSESSVLAYQLPHQLFINICEYYIEFGSSDNSSRFKQMLKGYFEHIGDHKRLAQLAFKQALYTSGDLQQKILTDSAECFKKTK</sequence>
<dbReference type="InterPro" id="IPR006925">
    <property type="entry name" value="Vps16_C"/>
</dbReference>
<dbReference type="EMBL" id="ASPP01016261">
    <property type="protein sequence ID" value="ETO17630.1"/>
    <property type="molecule type" value="Genomic_DNA"/>
</dbReference>
<evidence type="ECO:0000313" key="2">
    <source>
        <dbReference type="EMBL" id="ETO17630.1"/>
    </source>
</evidence>